<dbReference type="Proteomes" id="UP000253472">
    <property type="component" value="Unassembled WGS sequence"/>
</dbReference>
<protein>
    <submittedName>
        <fullName evidence="1">Uncharacterized protein</fullName>
    </submittedName>
</protein>
<name>A0A367Y507_9ASCO</name>
<comment type="caution">
    <text evidence="1">The sequence shown here is derived from an EMBL/GenBank/DDBJ whole genome shotgun (WGS) entry which is preliminary data.</text>
</comment>
<organism evidence="1 2">
    <name type="scientific">Candida viswanathii</name>
    <dbReference type="NCBI Taxonomy" id="5486"/>
    <lineage>
        <taxon>Eukaryota</taxon>
        <taxon>Fungi</taxon>
        <taxon>Dikarya</taxon>
        <taxon>Ascomycota</taxon>
        <taxon>Saccharomycotina</taxon>
        <taxon>Pichiomycetes</taxon>
        <taxon>Debaryomycetaceae</taxon>
        <taxon>Candida/Lodderomyces clade</taxon>
        <taxon>Candida</taxon>
    </lineage>
</organism>
<sequence length="79" mass="9240">MSKDVIVLMVTLANVIDNYFRHRNPSDIPKTCWLKIIRKLNKMVPEAMSTIESQIPTKLEIRYRGPSGEFIEKTTVRNY</sequence>
<dbReference type="AlphaFoldDB" id="A0A367Y507"/>
<evidence type="ECO:0000313" key="1">
    <source>
        <dbReference type="EMBL" id="RCK60709.1"/>
    </source>
</evidence>
<dbReference type="EMBL" id="QLNQ01000026">
    <property type="protein sequence ID" value="RCK60709.1"/>
    <property type="molecule type" value="Genomic_DNA"/>
</dbReference>
<accession>A0A367Y507</accession>
<gene>
    <name evidence="1" type="ORF">Cantr_08379</name>
</gene>
<proteinExistence type="predicted"/>
<keyword evidence="2" id="KW-1185">Reference proteome</keyword>
<reference evidence="1 2" key="1">
    <citation type="submission" date="2018-06" db="EMBL/GenBank/DDBJ databases">
        <title>Whole genome sequencing of Candida tropicalis (genome annotated by CSBL at Korea University).</title>
        <authorList>
            <person name="Ahn J."/>
        </authorList>
    </citation>
    <scope>NUCLEOTIDE SEQUENCE [LARGE SCALE GENOMIC DNA]</scope>
    <source>
        <strain evidence="1 2">ATCC 20962</strain>
    </source>
</reference>
<evidence type="ECO:0000313" key="2">
    <source>
        <dbReference type="Proteomes" id="UP000253472"/>
    </source>
</evidence>